<dbReference type="InterPro" id="IPR001461">
    <property type="entry name" value="Aspartic_peptidase_A1"/>
</dbReference>
<dbReference type="InterPro" id="IPR033121">
    <property type="entry name" value="PEPTIDASE_A1"/>
</dbReference>
<keyword evidence="2 4" id="KW-0064">Aspartyl protease</keyword>
<dbReference type="AlphaFoldDB" id="A0A0C3NXP9"/>
<dbReference type="HOGENOM" id="CLU_038846_0_0_1"/>
<dbReference type="SUPFAM" id="SSF50630">
    <property type="entry name" value="Acid proteases"/>
    <property type="match status" value="1"/>
</dbReference>
<dbReference type="Proteomes" id="UP000053257">
    <property type="component" value="Unassembled WGS sequence"/>
</dbReference>
<evidence type="ECO:0000256" key="3">
    <source>
        <dbReference type="PIRSR" id="PIRSR601461-1"/>
    </source>
</evidence>
<dbReference type="EMBL" id="KN840457">
    <property type="protein sequence ID" value="KIP10189.1"/>
    <property type="molecule type" value="Genomic_DNA"/>
</dbReference>
<organism evidence="6 7">
    <name type="scientific">Phlebiopsis gigantea (strain 11061_1 CR5-6)</name>
    <name type="common">White-rot fungus</name>
    <name type="synonym">Peniophora gigantea</name>
    <dbReference type="NCBI Taxonomy" id="745531"/>
    <lineage>
        <taxon>Eukaryota</taxon>
        <taxon>Fungi</taxon>
        <taxon>Dikarya</taxon>
        <taxon>Basidiomycota</taxon>
        <taxon>Agaricomycotina</taxon>
        <taxon>Agaricomycetes</taxon>
        <taxon>Polyporales</taxon>
        <taxon>Phanerochaetaceae</taxon>
        <taxon>Phlebiopsis</taxon>
    </lineage>
</organism>
<dbReference type="CDD" id="cd05471">
    <property type="entry name" value="pepsin_like"/>
    <property type="match status" value="1"/>
</dbReference>
<dbReference type="PANTHER" id="PTHR47966">
    <property type="entry name" value="BETA-SITE APP-CLEAVING ENZYME, ISOFORM A-RELATED"/>
    <property type="match status" value="1"/>
</dbReference>
<dbReference type="PROSITE" id="PS51767">
    <property type="entry name" value="PEPTIDASE_A1"/>
    <property type="match status" value="1"/>
</dbReference>
<evidence type="ECO:0000256" key="4">
    <source>
        <dbReference type="RuleBase" id="RU000454"/>
    </source>
</evidence>
<comment type="similarity">
    <text evidence="1 4">Belongs to the peptidase A1 family.</text>
</comment>
<dbReference type="GO" id="GO:0004190">
    <property type="term" value="F:aspartic-type endopeptidase activity"/>
    <property type="evidence" value="ECO:0007669"/>
    <property type="project" value="UniProtKB-KW"/>
</dbReference>
<feature type="active site" evidence="3">
    <location>
        <position position="265"/>
    </location>
</feature>
<gene>
    <name evidence="6" type="ORF">PHLGIDRAFT_85373</name>
</gene>
<dbReference type="GO" id="GO:0006508">
    <property type="term" value="P:proteolysis"/>
    <property type="evidence" value="ECO:0007669"/>
    <property type="project" value="UniProtKB-KW"/>
</dbReference>
<dbReference type="Pfam" id="PF00026">
    <property type="entry name" value="Asp"/>
    <property type="match status" value="1"/>
</dbReference>
<evidence type="ECO:0000313" key="7">
    <source>
        <dbReference type="Proteomes" id="UP000053257"/>
    </source>
</evidence>
<dbReference type="OrthoDB" id="660550at2759"/>
<dbReference type="InterPro" id="IPR001969">
    <property type="entry name" value="Aspartic_peptidase_AS"/>
</dbReference>
<protein>
    <recommendedName>
        <fullName evidence="5">Peptidase A1 domain-containing protein</fullName>
    </recommendedName>
</protein>
<keyword evidence="4" id="KW-0645">Protease</keyword>
<dbReference type="PRINTS" id="PR00792">
    <property type="entry name" value="PEPSIN"/>
</dbReference>
<evidence type="ECO:0000313" key="6">
    <source>
        <dbReference type="EMBL" id="KIP10189.1"/>
    </source>
</evidence>
<dbReference type="InterPro" id="IPR021109">
    <property type="entry name" value="Peptidase_aspartic_dom_sf"/>
</dbReference>
<dbReference type="STRING" id="745531.A0A0C3NXP9"/>
<evidence type="ECO:0000256" key="1">
    <source>
        <dbReference type="ARBA" id="ARBA00007447"/>
    </source>
</evidence>
<proteinExistence type="inferred from homology"/>
<dbReference type="PROSITE" id="PS00141">
    <property type="entry name" value="ASP_PROTEASE"/>
    <property type="match status" value="2"/>
</dbReference>
<evidence type="ECO:0000259" key="5">
    <source>
        <dbReference type="PROSITE" id="PS51767"/>
    </source>
</evidence>
<name>A0A0C3NXP9_PHLG1</name>
<accession>A0A0C3NXP9</accession>
<dbReference type="Gene3D" id="2.40.70.10">
    <property type="entry name" value="Acid Proteases"/>
    <property type="match status" value="2"/>
</dbReference>
<feature type="active site" evidence="3">
    <location>
        <position position="86"/>
    </location>
</feature>
<feature type="domain" description="Peptidase A1" evidence="5">
    <location>
        <begin position="68"/>
        <end position="383"/>
    </location>
</feature>
<dbReference type="PANTHER" id="PTHR47966:SF51">
    <property type="entry name" value="BETA-SITE APP-CLEAVING ENZYME, ISOFORM A-RELATED"/>
    <property type="match status" value="1"/>
</dbReference>
<evidence type="ECO:0000256" key="2">
    <source>
        <dbReference type="ARBA" id="ARBA00022750"/>
    </source>
</evidence>
<reference evidence="6 7" key="1">
    <citation type="journal article" date="2014" name="PLoS Genet.">
        <title>Analysis of the Phlebiopsis gigantea genome, transcriptome and secretome provides insight into its pioneer colonization strategies of wood.</title>
        <authorList>
            <person name="Hori C."/>
            <person name="Ishida T."/>
            <person name="Igarashi K."/>
            <person name="Samejima M."/>
            <person name="Suzuki H."/>
            <person name="Master E."/>
            <person name="Ferreira P."/>
            <person name="Ruiz-Duenas F.J."/>
            <person name="Held B."/>
            <person name="Canessa P."/>
            <person name="Larrondo L.F."/>
            <person name="Schmoll M."/>
            <person name="Druzhinina I.S."/>
            <person name="Kubicek C.P."/>
            <person name="Gaskell J.A."/>
            <person name="Kersten P."/>
            <person name="St John F."/>
            <person name="Glasner J."/>
            <person name="Sabat G."/>
            <person name="Splinter BonDurant S."/>
            <person name="Syed K."/>
            <person name="Yadav J."/>
            <person name="Mgbeahuruike A.C."/>
            <person name="Kovalchuk A."/>
            <person name="Asiegbu F.O."/>
            <person name="Lackner G."/>
            <person name="Hoffmeister D."/>
            <person name="Rencoret J."/>
            <person name="Gutierrez A."/>
            <person name="Sun H."/>
            <person name="Lindquist E."/>
            <person name="Barry K."/>
            <person name="Riley R."/>
            <person name="Grigoriev I.V."/>
            <person name="Henrissat B."/>
            <person name="Kues U."/>
            <person name="Berka R.M."/>
            <person name="Martinez A.T."/>
            <person name="Covert S.F."/>
            <person name="Blanchette R.A."/>
            <person name="Cullen D."/>
        </authorList>
    </citation>
    <scope>NUCLEOTIDE SEQUENCE [LARGE SCALE GENOMIC DNA]</scope>
    <source>
        <strain evidence="6 7">11061_1 CR5-6</strain>
    </source>
</reference>
<keyword evidence="7" id="KW-1185">Reference proteome</keyword>
<sequence length="393" mass="40554">MSISAVPFVARVVGRQGREILARDQARAQKIIAGVRPHGPLAVRELRSGTAPTSSDAGVDVTDAGVTYTAAVGVGSPATTYTLLIDTGSSNTWVGADQKYVKTSTSKSTGDSVNVSYGSGSFSGSEFTDTVALSDELVIQGQSIGVASTAQGFNGVDGILGVGPVDLTQGTVSSNQLIPTVTDNLFSQGTIASDSLGIFYEPSTEASEVNGELTFGGIDESKITGDITFTPITSTSPASNYWGINQDLTYGEGTSLLSGSAGIVDTGTTLLMIATDAFQKYQKATGATLDQTTGLLKITAAQLDNLQSLFFNIGGTTFELTANAQIWPRALNSTLGGEANGIYLIVADLGSPSGQGLDFIDGFGFLQRFYSVFDTGNAQVGLATTPFTDATTN</sequence>
<dbReference type="InterPro" id="IPR034164">
    <property type="entry name" value="Pepsin-like_dom"/>
</dbReference>
<keyword evidence="4" id="KW-0378">Hydrolase</keyword>